<feature type="domain" description="Replication factor A C-terminal" evidence="12">
    <location>
        <begin position="508"/>
        <end position="646"/>
    </location>
</feature>
<dbReference type="CDD" id="cd04476">
    <property type="entry name" value="RPA1_DBD_C"/>
    <property type="match status" value="1"/>
</dbReference>
<feature type="region of interest" description="Disordered" evidence="10">
    <location>
        <begin position="147"/>
        <end position="201"/>
    </location>
</feature>
<evidence type="ECO:0000256" key="3">
    <source>
        <dbReference type="ARBA" id="ARBA00022705"/>
    </source>
</evidence>
<dbReference type="FunFam" id="2.40.50.140:FF:000090">
    <property type="entry name" value="Replication protein A subunit"/>
    <property type="match status" value="1"/>
</dbReference>
<dbReference type="GO" id="GO:0000781">
    <property type="term" value="C:chromosome, telomeric region"/>
    <property type="evidence" value="ECO:0007669"/>
    <property type="project" value="UniProtKB-ARBA"/>
</dbReference>
<comment type="function">
    <text evidence="9">As part of the replication protein A (RPA/RP-A), a single-stranded DNA-binding heterotrimeric complex, may play an essential role in DNA replication, recombination and repair. Binds and stabilizes single-stranded DNA intermediates, preventing complementary DNA reannealing and recruiting different proteins involved in DNA metabolism.</text>
</comment>
<dbReference type="Pfam" id="PF16900">
    <property type="entry name" value="REPA_OB_2"/>
    <property type="match status" value="1"/>
</dbReference>
<evidence type="ECO:0000256" key="8">
    <source>
        <dbReference type="ARBA" id="ARBA00023242"/>
    </source>
</evidence>
<dbReference type="GO" id="GO:0006281">
    <property type="term" value="P:DNA repair"/>
    <property type="evidence" value="ECO:0007669"/>
    <property type="project" value="InterPro"/>
</dbReference>
<dbReference type="Pfam" id="PF08646">
    <property type="entry name" value="Rep_fac-A_C"/>
    <property type="match status" value="1"/>
</dbReference>
<evidence type="ECO:0000313" key="14">
    <source>
        <dbReference type="EMBL" id="KAJ3127422.1"/>
    </source>
</evidence>
<evidence type="ECO:0000259" key="13">
    <source>
        <dbReference type="Pfam" id="PF16900"/>
    </source>
</evidence>
<evidence type="ECO:0000313" key="15">
    <source>
        <dbReference type="Proteomes" id="UP001211907"/>
    </source>
</evidence>
<evidence type="ECO:0000256" key="4">
    <source>
        <dbReference type="ARBA" id="ARBA00022723"/>
    </source>
</evidence>
<reference evidence="14" key="1">
    <citation type="submission" date="2020-05" db="EMBL/GenBank/DDBJ databases">
        <title>Phylogenomic resolution of chytrid fungi.</title>
        <authorList>
            <person name="Stajich J.E."/>
            <person name="Amses K."/>
            <person name="Simmons R."/>
            <person name="Seto K."/>
            <person name="Myers J."/>
            <person name="Bonds A."/>
            <person name="Quandt C.A."/>
            <person name="Barry K."/>
            <person name="Liu P."/>
            <person name="Grigoriev I."/>
            <person name="Longcore J.E."/>
            <person name="James T.Y."/>
        </authorList>
    </citation>
    <scope>NUCLEOTIDE SEQUENCE</scope>
    <source>
        <strain evidence="14">JEL0513</strain>
    </source>
</reference>
<comment type="subcellular location">
    <subcellularLocation>
        <location evidence="1 9">Nucleus</location>
    </subcellularLocation>
</comment>
<dbReference type="GO" id="GO:0005662">
    <property type="term" value="C:DNA replication factor A complex"/>
    <property type="evidence" value="ECO:0007669"/>
    <property type="project" value="UniProtKB-ARBA"/>
</dbReference>
<dbReference type="GO" id="GO:0003677">
    <property type="term" value="F:DNA binding"/>
    <property type="evidence" value="ECO:0007669"/>
    <property type="project" value="UniProtKB-KW"/>
</dbReference>
<dbReference type="Proteomes" id="UP001211907">
    <property type="component" value="Unassembled WGS sequence"/>
</dbReference>
<dbReference type="GO" id="GO:0007004">
    <property type="term" value="P:telomere maintenance via telomerase"/>
    <property type="evidence" value="ECO:0007669"/>
    <property type="project" value="UniProtKB-ARBA"/>
</dbReference>
<comment type="similarity">
    <text evidence="2 9">Belongs to the replication factor A protein 1 family.</text>
</comment>
<dbReference type="PANTHER" id="PTHR47165">
    <property type="entry name" value="OS03G0429900 PROTEIN"/>
    <property type="match status" value="1"/>
</dbReference>
<dbReference type="AlphaFoldDB" id="A0AAD5XE30"/>
<dbReference type="InterPro" id="IPR013955">
    <property type="entry name" value="Rep_factor-A_C"/>
</dbReference>
<keyword evidence="3 9" id="KW-0235">DNA replication</keyword>
<comment type="subunit">
    <text evidence="9">Component of the heterotrimeric canonical replication protein A complex (RPA).</text>
</comment>
<evidence type="ECO:0000259" key="11">
    <source>
        <dbReference type="Pfam" id="PF04057"/>
    </source>
</evidence>
<organism evidence="14 15">
    <name type="scientific">Physocladia obscura</name>
    <dbReference type="NCBI Taxonomy" id="109957"/>
    <lineage>
        <taxon>Eukaryota</taxon>
        <taxon>Fungi</taxon>
        <taxon>Fungi incertae sedis</taxon>
        <taxon>Chytridiomycota</taxon>
        <taxon>Chytridiomycota incertae sedis</taxon>
        <taxon>Chytridiomycetes</taxon>
        <taxon>Chytridiales</taxon>
        <taxon>Chytriomycetaceae</taxon>
        <taxon>Physocladia</taxon>
    </lineage>
</organism>
<feature type="domain" description="Replication factor-A protein 1 N-terminal" evidence="11">
    <location>
        <begin position="13"/>
        <end position="119"/>
    </location>
</feature>
<dbReference type="InterPro" id="IPR047192">
    <property type="entry name" value="Euk_RPA1_DBD_C"/>
</dbReference>
<keyword evidence="7 9" id="KW-0238">DNA-binding</keyword>
<comment type="caution">
    <text evidence="14">The sequence shown here is derived from an EMBL/GenBank/DDBJ whole genome shotgun (WGS) entry which is preliminary data.</text>
</comment>
<keyword evidence="5 9" id="KW-0863">Zinc-finger</keyword>
<evidence type="ECO:0000256" key="7">
    <source>
        <dbReference type="ARBA" id="ARBA00023125"/>
    </source>
</evidence>
<name>A0AAD5XE30_9FUNG</name>
<dbReference type="CDD" id="cd04474">
    <property type="entry name" value="RPA1_DBD_A"/>
    <property type="match status" value="1"/>
</dbReference>
<accession>A0AAD5XE30</accession>
<evidence type="ECO:0000256" key="9">
    <source>
        <dbReference type="RuleBase" id="RU364130"/>
    </source>
</evidence>
<evidence type="ECO:0000256" key="2">
    <source>
        <dbReference type="ARBA" id="ARBA00005690"/>
    </source>
</evidence>
<feature type="compositionally biased region" description="Low complexity" evidence="10">
    <location>
        <begin position="147"/>
        <end position="199"/>
    </location>
</feature>
<evidence type="ECO:0000256" key="10">
    <source>
        <dbReference type="SAM" id="MobiDB-lite"/>
    </source>
</evidence>
<dbReference type="Gene3D" id="2.40.50.140">
    <property type="entry name" value="Nucleic acid-binding proteins"/>
    <property type="match status" value="4"/>
</dbReference>
<dbReference type="GO" id="GO:0006310">
    <property type="term" value="P:DNA recombination"/>
    <property type="evidence" value="ECO:0007669"/>
    <property type="project" value="InterPro"/>
</dbReference>
<evidence type="ECO:0000256" key="5">
    <source>
        <dbReference type="ARBA" id="ARBA00022771"/>
    </source>
</evidence>
<proteinExistence type="inferred from homology"/>
<dbReference type="InterPro" id="IPR031657">
    <property type="entry name" value="REPA_OB_2"/>
</dbReference>
<dbReference type="PANTHER" id="PTHR47165:SF4">
    <property type="entry name" value="OS03G0429900 PROTEIN"/>
    <property type="match status" value="1"/>
</dbReference>
<dbReference type="NCBIfam" id="TIGR00617">
    <property type="entry name" value="rpa1"/>
    <property type="match status" value="1"/>
</dbReference>
<dbReference type="Pfam" id="PF04057">
    <property type="entry name" value="Rep-A_N"/>
    <property type="match status" value="1"/>
</dbReference>
<evidence type="ECO:0000259" key="12">
    <source>
        <dbReference type="Pfam" id="PF08646"/>
    </source>
</evidence>
<feature type="domain" description="Replication protein A OB" evidence="13">
    <location>
        <begin position="330"/>
        <end position="438"/>
    </location>
</feature>
<keyword evidence="8 9" id="KW-0539">Nucleus</keyword>
<dbReference type="GO" id="GO:0006260">
    <property type="term" value="P:DNA replication"/>
    <property type="evidence" value="ECO:0007669"/>
    <property type="project" value="UniProtKB-KW"/>
</dbReference>
<dbReference type="CDD" id="cd04477">
    <property type="entry name" value="RPA1N"/>
    <property type="match status" value="1"/>
</dbReference>
<sequence length="660" mass="73314">MSNNTAELQRRLTRGSIYRLATDVTESIAEDTALTLQVLNIKKLDHNQSSNSTNPVDERFRVIVSDGSHAMQGMLATQHNHLIHENQLVRNSVVIIDRLVSNVVGGKRILIILNLVILNPGQTDCPRFGSPTSITPTASVQQVPAQYQQQQQQQQHQEQQALPHYQQQAAQYQQPQNQPQQQQQAQRNQQQHRPIQQHQTNSSDLAVFPINALSPYQNKWTIRARVVSKSDIRKYRNMKGDGQLFSCVFGDASGEIRATGFNDVVDQVYEMLVENKVYYISKAQIKNANRQFTNGVNNDYEMTLDLGTMITECTDSAPAPAIMYNRVMLDSLLSYEKDATVDIIAVVTDVMPVTDITTKAGNQIKKREITVVDESAYSVRVTLWGRQAENFPELVPSADGADVAEVASKNPVCIFKGCKVNDFGGRSLGMTSGSSIVPNADMKDVHGVRGWWVGQANGGASAVHINGYNGVSGSGGMDGGQRVSGVRGIRSVAFIGENSLGHGEKPDWLTIRGTIGYITQEKMFYPACQSPNCQKKVTEDNSGWRCESCKKSFPTPKYRYIFNAKVLDWSGEQWISFFNDQGESMFGVPATDMQIIQQNDPDKFKELLDAVLWKQFDIRARVKLDTYGDEARVRVSAQSSLPIKYGSAAIDLCEAIEAMG</sequence>
<dbReference type="InterPro" id="IPR007199">
    <property type="entry name" value="Rep_factor-A_N"/>
</dbReference>
<keyword evidence="4 9" id="KW-0479">Metal-binding</keyword>
<dbReference type="EMBL" id="JADGJH010000512">
    <property type="protein sequence ID" value="KAJ3127422.1"/>
    <property type="molecule type" value="Genomic_DNA"/>
</dbReference>
<keyword evidence="15" id="KW-1185">Reference proteome</keyword>
<evidence type="ECO:0000256" key="1">
    <source>
        <dbReference type="ARBA" id="ARBA00004123"/>
    </source>
</evidence>
<dbReference type="CDD" id="cd04475">
    <property type="entry name" value="RPA1_DBD_B"/>
    <property type="match status" value="1"/>
</dbReference>
<gene>
    <name evidence="14" type="primary">RFA1</name>
    <name evidence="14" type="ORF">HK100_009769</name>
</gene>
<dbReference type="SUPFAM" id="SSF50249">
    <property type="entry name" value="Nucleic acid-binding proteins"/>
    <property type="match status" value="4"/>
</dbReference>
<protein>
    <recommendedName>
        <fullName evidence="9">Replication protein A subunit</fullName>
    </recommendedName>
</protein>
<dbReference type="InterPro" id="IPR012340">
    <property type="entry name" value="NA-bd_OB-fold"/>
</dbReference>
<keyword evidence="6 9" id="KW-0862">Zinc</keyword>
<evidence type="ECO:0000256" key="6">
    <source>
        <dbReference type="ARBA" id="ARBA00022833"/>
    </source>
</evidence>
<dbReference type="FunFam" id="2.40.50.140:FF:000041">
    <property type="entry name" value="Replication protein A subunit"/>
    <property type="match status" value="1"/>
</dbReference>
<dbReference type="FunFam" id="2.40.50.140:FF:000064">
    <property type="entry name" value="Replication protein A subunit"/>
    <property type="match status" value="1"/>
</dbReference>
<dbReference type="InterPro" id="IPR004591">
    <property type="entry name" value="Rfa1"/>
</dbReference>
<dbReference type="GO" id="GO:0008270">
    <property type="term" value="F:zinc ion binding"/>
    <property type="evidence" value="ECO:0007669"/>
    <property type="project" value="UniProtKB-KW"/>
</dbReference>